<proteinExistence type="predicted"/>
<keyword evidence="2" id="KW-0677">Repeat</keyword>
<reference evidence="6" key="1">
    <citation type="journal article" date="2019" name="bioRxiv">
        <title>The Genome of the Zebra Mussel, Dreissena polymorpha: A Resource for Invasive Species Research.</title>
        <authorList>
            <person name="McCartney M.A."/>
            <person name="Auch B."/>
            <person name="Kono T."/>
            <person name="Mallez S."/>
            <person name="Zhang Y."/>
            <person name="Obille A."/>
            <person name="Becker A."/>
            <person name="Abrahante J.E."/>
            <person name="Garbe J."/>
            <person name="Badalamenti J.P."/>
            <person name="Herman A."/>
            <person name="Mangelson H."/>
            <person name="Liachko I."/>
            <person name="Sullivan S."/>
            <person name="Sone E.D."/>
            <person name="Koren S."/>
            <person name="Silverstein K.A.T."/>
            <person name="Beckman K.B."/>
            <person name="Gohl D.M."/>
        </authorList>
    </citation>
    <scope>NUCLEOTIDE SEQUENCE</scope>
    <source>
        <strain evidence="6">Duluth1</strain>
        <tissue evidence="6">Whole animal</tissue>
    </source>
</reference>
<evidence type="ECO:0000259" key="5">
    <source>
        <dbReference type="PROSITE" id="PS51364"/>
    </source>
</evidence>
<evidence type="ECO:0000313" key="6">
    <source>
        <dbReference type="EMBL" id="KAH3689439.1"/>
    </source>
</evidence>
<dbReference type="PROSITE" id="PS51364">
    <property type="entry name" value="TB"/>
    <property type="match status" value="1"/>
</dbReference>
<evidence type="ECO:0000256" key="4">
    <source>
        <dbReference type="ARBA" id="ARBA00023180"/>
    </source>
</evidence>
<dbReference type="InterPro" id="IPR036773">
    <property type="entry name" value="TB_dom_sf"/>
</dbReference>
<dbReference type="InterPro" id="IPR017878">
    <property type="entry name" value="TB_dom"/>
</dbReference>
<evidence type="ECO:0000256" key="3">
    <source>
        <dbReference type="ARBA" id="ARBA00023157"/>
    </source>
</evidence>
<feature type="domain" description="TB" evidence="5">
    <location>
        <begin position="4"/>
        <end position="57"/>
    </location>
</feature>
<accession>A0A9D4BD06</accession>
<dbReference type="EMBL" id="JAIWYP010000119">
    <property type="protein sequence ID" value="KAH3689439.1"/>
    <property type="molecule type" value="Genomic_DNA"/>
</dbReference>
<dbReference type="Pfam" id="PF00683">
    <property type="entry name" value="TB"/>
    <property type="match status" value="1"/>
</dbReference>
<protein>
    <recommendedName>
        <fullName evidence="5">TB domain-containing protein</fullName>
    </recommendedName>
</protein>
<dbReference type="Proteomes" id="UP000828390">
    <property type="component" value="Unassembled WGS sequence"/>
</dbReference>
<comment type="caution">
    <text evidence="6">The sequence shown here is derived from an EMBL/GenBank/DDBJ whole genome shotgun (WGS) entry which is preliminary data.</text>
</comment>
<evidence type="ECO:0000313" key="7">
    <source>
        <dbReference type="Proteomes" id="UP000828390"/>
    </source>
</evidence>
<keyword evidence="3" id="KW-1015">Disulfide bond</keyword>
<dbReference type="SUPFAM" id="SSF57581">
    <property type="entry name" value="TB module/8-cys domain"/>
    <property type="match status" value="1"/>
</dbReference>
<organism evidence="6 7">
    <name type="scientific">Dreissena polymorpha</name>
    <name type="common">Zebra mussel</name>
    <name type="synonym">Mytilus polymorpha</name>
    <dbReference type="NCBI Taxonomy" id="45954"/>
    <lineage>
        <taxon>Eukaryota</taxon>
        <taxon>Metazoa</taxon>
        <taxon>Spiralia</taxon>
        <taxon>Lophotrochozoa</taxon>
        <taxon>Mollusca</taxon>
        <taxon>Bivalvia</taxon>
        <taxon>Autobranchia</taxon>
        <taxon>Heteroconchia</taxon>
        <taxon>Euheterodonta</taxon>
        <taxon>Imparidentia</taxon>
        <taxon>Neoheterodontei</taxon>
        <taxon>Myida</taxon>
        <taxon>Dreissenoidea</taxon>
        <taxon>Dreissenidae</taxon>
        <taxon>Dreissena</taxon>
    </lineage>
</organism>
<name>A0A9D4BD06_DREPO</name>
<evidence type="ECO:0000256" key="1">
    <source>
        <dbReference type="ARBA" id="ARBA00022729"/>
    </source>
</evidence>
<gene>
    <name evidence="6" type="ORF">DPMN_191111</name>
</gene>
<dbReference type="Gene3D" id="3.90.290.10">
    <property type="entry name" value="TGF-beta binding (TB) domain"/>
    <property type="match status" value="1"/>
</dbReference>
<sequence length="59" mass="6400">MRKDACYAAFTNASSPGRPPRCDHQLSSQVTKRQCCCVLGQGWGNPCEPCPVRTSSEAL</sequence>
<dbReference type="AlphaFoldDB" id="A0A9D4BD06"/>
<reference evidence="6" key="2">
    <citation type="submission" date="2020-11" db="EMBL/GenBank/DDBJ databases">
        <authorList>
            <person name="McCartney M.A."/>
            <person name="Auch B."/>
            <person name="Kono T."/>
            <person name="Mallez S."/>
            <person name="Becker A."/>
            <person name="Gohl D.M."/>
            <person name="Silverstein K.A.T."/>
            <person name="Koren S."/>
            <person name="Bechman K.B."/>
            <person name="Herman A."/>
            <person name="Abrahante J.E."/>
            <person name="Garbe J."/>
        </authorList>
    </citation>
    <scope>NUCLEOTIDE SEQUENCE</scope>
    <source>
        <strain evidence="6">Duluth1</strain>
        <tissue evidence="6">Whole animal</tissue>
    </source>
</reference>
<keyword evidence="4" id="KW-0325">Glycoprotein</keyword>
<evidence type="ECO:0000256" key="2">
    <source>
        <dbReference type="ARBA" id="ARBA00022737"/>
    </source>
</evidence>
<keyword evidence="1" id="KW-0732">Signal</keyword>
<keyword evidence="7" id="KW-1185">Reference proteome</keyword>